<feature type="domain" description="Mycothiol-dependent maleylpyruvate isomerase metal-binding" evidence="1">
    <location>
        <begin position="19"/>
        <end position="156"/>
    </location>
</feature>
<comment type="caution">
    <text evidence="2">The sequence shown here is derived from an EMBL/GenBank/DDBJ whole genome shotgun (WGS) entry which is preliminary data.</text>
</comment>
<organism evidence="2 3">
    <name type="scientific">Aquiflexum gelatinilyticum</name>
    <dbReference type="NCBI Taxonomy" id="2961943"/>
    <lineage>
        <taxon>Bacteria</taxon>
        <taxon>Pseudomonadati</taxon>
        <taxon>Bacteroidota</taxon>
        <taxon>Cytophagia</taxon>
        <taxon>Cytophagales</taxon>
        <taxon>Cyclobacteriaceae</taxon>
        <taxon>Aquiflexum</taxon>
    </lineage>
</organism>
<dbReference type="Proteomes" id="UP001142175">
    <property type="component" value="Unassembled WGS sequence"/>
</dbReference>
<evidence type="ECO:0000313" key="2">
    <source>
        <dbReference type="EMBL" id="MCR9015779.1"/>
    </source>
</evidence>
<evidence type="ECO:0000313" key="3">
    <source>
        <dbReference type="Proteomes" id="UP001142175"/>
    </source>
</evidence>
<dbReference type="Gene3D" id="1.20.120.450">
    <property type="entry name" value="dinb family like domain"/>
    <property type="match status" value="1"/>
</dbReference>
<dbReference type="GO" id="GO:0016853">
    <property type="term" value="F:isomerase activity"/>
    <property type="evidence" value="ECO:0007669"/>
    <property type="project" value="UniProtKB-KW"/>
</dbReference>
<dbReference type="SUPFAM" id="SSF109854">
    <property type="entry name" value="DinB/YfiT-like putative metalloenzymes"/>
    <property type="match status" value="1"/>
</dbReference>
<dbReference type="InterPro" id="IPR024344">
    <property type="entry name" value="MDMPI_metal-binding"/>
</dbReference>
<dbReference type="RefSeq" id="WP_258423643.1">
    <property type="nucleotide sequence ID" value="NZ_JANSUY010000010.1"/>
</dbReference>
<sequence length="276" mass="32062">MTVMIEVKHLFYELDFLLIDLLKSLEPSDWEKPTSAKLWNVKDVASHLLDTNLRTLSIQRDGYFGEKPPQFKEYKDLISWLNQLNADWVNASKRLSPDVLIGLLESSGKEVSDYYVSLPEMEEAIFSVAWAGEEKSLNWMHLAREYTEKWHHQQQIRDAVGKPSLLQARYFEPLMDTFMMALPFTFAKENAIDSTVIEVKIVGEFSKSWWLEKNQDLWKLIKQGSNPPTSIVQLEDKIAWKLFCKNLRPQDILHKIEISGDLKLGKRVLEMVSVMA</sequence>
<dbReference type="Pfam" id="PF11716">
    <property type="entry name" value="MDMPI_N"/>
    <property type="match status" value="1"/>
</dbReference>
<accession>A0A9X2P9S2</accession>
<dbReference type="GO" id="GO:0046872">
    <property type="term" value="F:metal ion binding"/>
    <property type="evidence" value="ECO:0007669"/>
    <property type="project" value="InterPro"/>
</dbReference>
<name>A0A9X2P9S2_9BACT</name>
<protein>
    <submittedName>
        <fullName evidence="2">Maleylpyruvate isomerase N-terminal domain-containing protein</fullName>
    </submittedName>
</protein>
<reference evidence="2" key="1">
    <citation type="submission" date="2022-08" db="EMBL/GenBank/DDBJ databases">
        <authorList>
            <person name="Zhang D."/>
        </authorList>
    </citation>
    <scope>NUCLEOTIDE SEQUENCE</scope>
    <source>
        <strain evidence="2">XJ19-11</strain>
    </source>
</reference>
<proteinExistence type="predicted"/>
<gene>
    <name evidence="2" type="ORF">NU887_12090</name>
</gene>
<dbReference type="EMBL" id="JANSUY010000010">
    <property type="protein sequence ID" value="MCR9015779.1"/>
    <property type="molecule type" value="Genomic_DNA"/>
</dbReference>
<dbReference type="AlphaFoldDB" id="A0A9X2P9S2"/>
<keyword evidence="3" id="KW-1185">Reference proteome</keyword>
<dbReference type="InterPro" id="IPR034660">
    <property type="entry name" value="DinB/YfiT-like"/>
</dbReference>
<evidence type="ECO:0000259" key="1">
    <source>
        <dbReference type="Pfam" id="PF11716"/>
    </source>
</evidence>
<keyword evidence="2" id="KW-0413">Isomerase</keyword>